<comment type="caution">
    <text evidence="1">The sequence shown here is derived from an EMBL/GenBank/DDBJ whole genome shotgun (WGS) entry which is preliminary data.</text>
</comment>
<sequence>MCSQARLAGFFNGKFNQSPLKLSYRENAGLLGEQQYFIANNCFRIK</sequence>
<evidence type="ECO:0000313" key="2">
    <source>
        <dbReference type="Proteomes" id="UP000648482"/>
    </source>
</evidence>
<organism evidence="1 2">
    <name type="scientific">Pseudoalteromonas aliena SW19</name>
    <dbReference type="NCBI Taxonomy" id="1314866"/>
    <lineage>
        <taxon>Bacteria</taxon>
        <taxon>Pseudomonadati</taxon>
        <taxon>Pseudomonadota</taxon>
        <taxon>Gammaproteobacteria</taxon>
        <taxon>Alteromonadales</taxon>
        <taxon>Pseudoalteromonadaceae</taxon>
        <taxon>Pseudoalteromonas</taxon>
    </lineage>
</organism>
<reference evidence="1 2" key="1">
    <citation type="submission" date="2015-06" db="EMBL/GenBank/DDBJ databases">
        <title>Genome sequence of Pseudoalteromonas aliena.</title>
        <authorList>
            <person name="Xie B.-B."/>
            <person name="Rong J.-C."/>
            <person name="Qin Q.-L."/>
            <person name="Zhang Y.-Z."/>
        </authorList>
    </citation>
    <scope>NUCLEOTIDE SEQUENCE [LARGE SCALE GENOMIC DNA]</scope>
    <source>
        <strain evidence="1 2">SW19</strain>
    </source>
</reference>
<keyword evidence="2" id="KW-1185">Reference proteome</keyword>
<evidence type="ECO:0000313" key="1">
    <source>
        <dbReference type="EMBL" id="MBE0358577.1"/>
    </source>
</evidence>
<protein>
    <submittedName>
        <fullName evidence="1">Uncharacterized protein</fullName>
    </submittedName>
</protein>
<dbReference type="Proteomes" id="UP000648482">
    <property type="component" value="Unassembled WGS sequence"/>
</dbReference>
<dbReference type="EMBL" id="AQGU01000022">
    <property type="protein sequence ID" value="MBE0358577.1"/>
    <property type="molecule type" value="Genomic_DNA"/>
</dbReference>
<gene>
    <name evidence="1" type="ORF">PALI_a1869</name>
</gene>
<name>A0ABR9DW55_9GAMM</name>
<accession>A0ABR9DW55</accession>
<proteinExistence type="predicted"/>